<feature type="transmembrane region" description="Helical" evidence="1">
    <location>
        <begin position="76"/>
        <end position="95"/>
    </location>
</feature>
<evidence type="ECO:0000256" key="1">
    <source>
        <dbReference type="SAM" id="Phobius"/>
    </source>
</evidence>
<feature type="transmembrane region" description="Helical" evidence="1">
    <location>
        <begin position="6"/>
        <end position="24"/>
    </location>
</feature>
<dbReference type="AlphaFoldDB" id="A0A940XHZ2"/>
<keyword evidence="1" id="KW-1133">Transmembrane helix</keyword>
<accession>A0A940XHZ2</accession>
<keyword evidence="3" id="KW-1185">Reference proteome</keyword>
<proteinExistence type="predicted"/>
<keyword evidence="1" id="KW-0472">Membrane</keyword>
<evidence type="ECO:0000313" key="3">
    <source>
        <dbReference type="Proteomes" id="UP000677875"/>
    </source>
</evidence>
<dbReference type="Proteomes" id="UP000677875">
    <property type="component" value="Unassembled WGS sequence"/>
</dbReference>
<gene>
    <name evidence="2" type="ORF">J5Y05_19955</name>
</gene>
<reference evidence="2" key="1">
    <citation type="submission" date="2021-04" db="EMBL/GenBank/DDBJ databases">
        <title>Genome seq and assembly of Streptomyces sp. RG38.</title>
        <authorList>
            <person name="Chhetri G."/>
        </authorList>
    </citation>
    <scope>NUCLEOTIDE SEQUENCE</scope>
    <source>
        <strain evidence="2">RG38</strain>
    </source>
</reference>
<keyword evidence="1" id="KW-0812">Transmembrane</keyword>
<sequence>MTVYAGVMGALVALLIGVSGVAALTRGWLLPVNRRSVRRVRLHGWGQLVMALGLGWNAACALTLDRLAAYDGLMREWGTFGGIALILGGLVLVMLSQLPRRERRGGGTPVV</sequence>
<dbReference type="RefSeq" id="WP_210874386.1">
    <property type="nucleotide sequence ID" value="NZ_JAGPNL010000005.1"/>
</dbReference>
<name>A0A940XHZ2_9ACTN</name>
<protein>
    <submittedName>
        <fullName evidence="2">Uncharacterized protein</fullName>
    </submittedName>
</protein>
<evidence type="ECO:0000313" key="2">
    <source>
        <dbReference type="EMBL" id="MBQ0828754.1"/>
    </source>
</evidence>
<dbReference type="EMBL" id="JAGPNL010000005">
    <property type="protein sequence ID" value="MBQ0828754.1"/>
    <property type="molecule type" value="Genomic_DNA"/>
</dbReference>
<comment type="caution">
    <text evidence="2">The sequence shown here is derived from an EMBL/GenBank/DDBJ whole genome shotgun (WGS) entry which is preliminary data.</text>
</comment>
<feature type="transmembrane region" description="Helical" evidence="1">
    <location>
        <begin position="45"/>
        <end position="64"/>
    </location>
</feature>
<organism evidence="2 3">
    <name type="scientific">Streptomyces tagetis</name>
    <dbReference type="NCBI Taxonomy" id="2820809"/>
    <lineage>
        <taxon>Bacteria</taxon>
        <taxon>Bacillati</taxon>
        <taxon>Actinomycetota</taxon>
        <taxon>Actinomycetes</taxon>
        <taxon>Kitasatosporales</taxon>
        <taxon>Streptomycetaceae</taxon>
        <taxon>Streptomyces</taxon>
    </lineage>
</organism>